<dbReference type="InterPro" id="IPR041228">
    <property type="entry name" value="Dynein_C"/>
</dbReference>
<dbReference type="GO" id="GO:0051959">
    <property type="term" value="F:dynein light intermediate chain binding"/>
    <property type="evidence" value="ECO:0007669"/>
    <property type="project" value="InterPro"/>
</dbReference>
<dbReference type="Gene3D" id="1.20.1270.280">
    <property type="match status" value="1"/>
</dbReference>
<dbReference type="WBParaSite" id="MCU_004841-RB">
    <property type="protein sequence ID" value="MCU_004841-RB"/>
    <property type="gene ID" value="MCU_004841"/>
</dbReference>
<proteinExistence type="predicted"/>
<name>A0A5K3F4D3_MESCO</name>
<sequence length="305" mass="34438">MQNYHAKSSVRLRKKYFHIVIRNLSHLFRYHFFQNKNGNLYEILMKLGERSLRDAKESPVLSFLHREMTSALSLIATVHHNLGSISKFLRGTCVLTQEMDAVIHSILRGETPTSWLKAWSTGPEDYSSFLRILIAKTQAMEKWLIRAESSTQFLSTEVNYNLADLFNPSVFLNVVRQQTARHLGVAIDQLQLVSNWPRAHRGLGSHLGNQALTISDLHLEGAVLENGKLDDCHAASPTVGALPDIQIAWKSVAMAEPFGLDETVELPVYFDFTRSSLVTQLRVPCLPGSQLKWMQNGTAILLKPF</sequence>
<accession>A0A5K3F4D3</accession>
<dbReference type="GO" id="GO:0045505">
    <property type="term" value="F:dynein intermediate chain binding"/>
    <property type="evidence" value="ECO:0007669"/>
    <property type="project" value="InterPro"/>
</dbReference>
<dbReference type="PANTHER" id="PTHR45703:SF22">
    <property type="entry name" value="DYNEIN CYTOPLASMIC 2 HEAVY CHAIN 1"/>
    <property type="match status" value="1"/>
</dbReference>
<dbReference type="Gene3D" id="3.10.490.20">
    <property type="match status" value="1"/>
</dbReference>
<protein>
    <submittedName>
        <fullName evidence="2">Dynein_C domain-containing protein</fullName>
    </submittedName>
</protein>
<feature type="domain" description="Dynein heavy chain C-terminal" evidence="1">
    <location>
        <begin position="49"/>
        <end position="302"/>
    </location>
</feature>
<dbReference type="GO" id="GO:0030286">
    <property type="term" value="C:dynein complex"/>
    <property type="evidence" value="ECO:0007669"/>
    <property type="project" value="InterPro"/>
</dbReference>
<dbReference type="Pfam" id="PF18199">
    <property type="entry name" value="Dynein_C"/>
    <property type="match status" value="1"/>
</dbReference>
<dbReference type="AlphaFoldDB" id="A0A5K3F4D3"/>
<evidence type="ECO:0000313" key="2">
    <source>
        <dbReference type="WBParaSite" id="MCU_004841-RB"/>
    </source>
</evidence>
<dbReference type="PANTHER" id="PTHR45703">
    <property type="entry name" value="DYNEIN HEAVY CHAIN"/>
    <property type="match status" value="1"/>
</dbReference>
<evidence type="ECO:0000259" key="1">
    <source>
        <dbReference type="Pfam" id="PF18199"/>
    </source>
</evidence>
<organism evidence="2">
    <name type="scientific">Mesocestoides corti</name>
    <name type="common">Flatworm</name>
    <dbReference type="NCBI Taxonomy" id="53468"/>
    <lineage>
        <taxon>Eukaryota</taxon>
        <taxon>Metazoa</taxon>
        <taxon>Spiralia</taxon>
        <taxon>Lophotrochozoa</taxon>
        <taxon>Platyhelminthes</taxon>
        <taxon>Cestoda</taxon>
        <taxon>Eucestoda</taxon>
        <taxon>Cyclophyllidea</taxon>
        <taxon>Mesocestoididae</taxon>
        <taxon>Mesocestoides</taxon>
    </lineage>
</organism>
<dbReference type="GO" id="GO:0007018">
    <property type="term" value="P:microtubule-based movement"/>
    <property type="evidence" value="ECO:0007669"/>
    <property type="project" value="InterPro"/>
</dbReference>
<reference evidence="2" key="1">
    <citation type="submission" date="2019-11" db="UniProtKB">
        <authorList>
            <consortium name="WormBaseParasite"/>
        </authorList>
    </citation>
    <scope>IDENTIFICATION</scope>
</reference>
<dbReference type="InterPro" id="IPR026983">
    <property type="entry name" value="DHC"/>
</dbReference>
<dbReference type="InterPro" id="IPR043160">
    <property type="entry name" value="Dynein_C_barrel"/>
</dbReference>